<organism evidence="2">
    <name type="scientific">Solanum chilense</name>
    <name type="common">Tomato</name>
    <name type="synonym">Lycopersicon chilense</name>
    <dbReference type="NCBI Taxonomy" id="4083"/>
    <lineage>
        <taxon>Eukaryota</taxon>
        <taxon>Viridiplantae</taxon>
        <taxon>Streptophyta</taxon>
        <taxon>Embryophyta</taxon>
        <taxon>Tracheophyta</taxon>
        <taxon>Spermatophyta</taxon>
        <taxon>Magnoliopsida</taxon>
        <taxon>eudicotyledons</taxon>
        <taxon>Gunneridae</taxon>
        <taxon>Pentapetalae</taxon>
        <taxon>asterids</taxon>
        <taxon>lamiids</taxon>
        <taxon>Solanales</taxon>
        <taxon>Solanaceae</taxon>
        <taxon>Solanoideae</taxon>
        <taxon>Solaneae</taxon>
        <taxon>Solanum</taxon>
        <taxon>Solanum subgen. Lycopersicon</taxon>
    </lineage>
</organism>
<protein>
    <submittedName>
        <fullName evidence="2">Uncharacterized protein</fullName>
    </submittedName>
</protein>
<name>A0A6N2B1D4_SOLCI</name>
<feature type="non-terminal residue" evidence="2">
    <location>
        <position position="81"/>
    </location>
</feature>
<comment type="caution">
    <text evidence="2">The sequence shown here is derived from an EMBL/GenBank/DDBJ whole genome shotgun (WGS) entry which is preliminary data.</text>
</comment>
<dbReference type="AlphaFoldDB" id="A0A6N2B1D4"/>
<dbReference type="EMBL" id="RXGB01005503">
    <property type="protein sequence ID" value="TMW87780.1"/>
    <property type="molecule type" value="Genomic_DNA"/>
</dbReference>
<evidence type="ECO:0000313" key="2">
    <source>
        <dbReference type="EMBL" id="TMW87780.1"/>
    </source>
</evidence>
<feature type="region of interest" description="Disordered" evidence="1">
    <location>
        <begin position="1"/>
        <end position="44"/>
    </location>
</feature>
<sequence length="81" mass="8970">MDEIDNYEESLDEVESSEEISGNEYTNGDSRNAGDEDDDPLSLPTCVAEISGKSYNLTTCMDELGSFSTKISVRARMTLYN</sequence>
<accession>A0A6N2B1D4</accession>
<proteinExistence type="predicted"/>
<reference evidence="2" key="1">
    <citation type="submission" date="2019-05" db="EMBL/GenBank/DDBJ databases">
        <title>The de novo reference genome and transcriptome assemblies of the wild tomato species Solanum chilense.</title>
        <authorList>
            <person name="Stam R."/>
            <person name="Nosenko T."/>
            <person name="Hoerger A.C."/>
            <person name="Stephan W."/>
            <person name="Seidel M.A."/>
            <person name="Kuhn J.M.M."/>
            <person name="Haberer G."/>
            <person name="Tellier A."/>
        </authorList>
    </citation>
    <scope>NUCLEOTIDE SEQUENCE</scope>
    <source>
        <tissue evidence="2">Mature leaves</tissue>
    </source>
</reference>
<feature type="compositionally biased region" description="Acidic residues" evidence="1">
    <location>
        <begin position="1"/>
        <end position="18"/>
    </location>
</feature>
<evidence type="ECO:0000256" key="1">
    <source>
        <dbReference type="SAM" id="MobiDB-lite"/>
    </source>
</evidence>
<gene>
    <name evidence="2" type="ORF">EJD97_019492</name>
</gene>